<protein>
    <recommendedName>
        <fullName evidence="3">Glycosyltransferase subfamily 4-like N-terminal domain-containing protein</fullName>
    </recommendedName>
</protein>
<dbReference type="Gene3D" id="3.40.50.2000">
    <property type="entry name" value="Glycogen Phosphorylase B"/>
    <property type="match status" value="1"/>
</dbReference>
<dbReference type="GO" id="GO:0016757">
    <property type="term" value="F:glycosyltransferase activity"/>
    <property type="evidence" value="ECO:0007669"/>
    <property type="project" value="UniProtKB-KW"/>
</dbReference>
<reference evidence="4" key="1">
    <citation type="submission" date="2009-10" db="EMBL/GenBank/DDBJ databases">
        <title>Diversity of trophic interactions inside an arsenic-rich microbial ecosystem.</title>
        <authorList>
            <person name="Bertin P.N."/>
            <person name="Heinrich-Salmeron A."/>
            <person name="Pelletier E."/>
            <person name="Goulhen-Chollet F."/>
            <person name="Arsene-Ploetze F."/>
            <person name="Gallien S."/>
            <person name="Calteau A."/>
            <person name="Vallenet D."/>
            <person name="Casiot C."/>
            <person name="Chane-Woon-Ming B."/>
            <person name="Giloteaux L."/>
            <person name="Barakat M."/>
            <person name="Bonnefoy V."/>
            <person name="Bruneel O."/>
            <person name="Chandler M."/>
            <person name="Cleiss J."/>
            <person name="Duran R."/>
            <person name="Elbaz-Poulichet F."/>
            <person name="Fonknechten N."/>
            <person name="Lauga B."/>
            <person name="Mornico D."/>
            <person name="Ortet P."/>
            <person name="Schaeffer C."/>
            <person name="Siguier P."/>
            <person name="Alexander Thil Smith A."/>
            <person name="Van Dorsselaer A."/>
            <person name="Weissenbach J."/>
            <person name="Medigue C."/>
            <person name="Le Paslier D."/>
        </authorList>
    </citation>
    <scope>NUCLEOTIDE SEQUENCE</scope>
</reference>
<evidence type="ECO:0000256" key="1">
    <source>
        <dbReference type="ARBA" id="ARBA00022676"/>
    </source>
</evidence>
<dbReference type="InterPro" id="IPR028098">
    <property type="entry name" value="Glyco_trans_4-like_N"/>
</dbReference>
<gene>
    <name evidence="4" type="ORF">CARN2_0974</name>
</gene>
<dbReference type="AlphaFoldDB" id="E6PM34"/>
<proteinExistence type="predicted"/>
<dbReference type="Pfam" id="PF13579">
    <property type="entry name" value="Glyco_trans_4_4"/>
    <property type="match status" value="1"/>
</dbReference>
<name>E6PM34_9ZZZZ</name>
<evidence type="ECO:0000313" key="4">
    <source>
        <dbReference type="EMBL" id="CBH95986.1"/>
    </source>
</evidence>
<accession>E6PM34</accession>
<dbReference type="EMBL" id="CABM01000016">
    <property type="protein sequence ID" value="CBH95986.1"/>
    <property type="molecule type" value="Genomic_DNA"/>
</dbReference>
<feature type="domain" description="Glycosyltransferase subfamily 4-like N-terminal" evidence="3">
    <location>
        <begin position="53"/>
        <end position="176"/>
    </location>
</feature>
<sequence length="384" mass="42149">MIDHAESGADPTITTNKRALRVAYILAYRAPNYIRSLSLQRALGDCSGIELLLARNHSTGLARYFETWQALRQLRKTHAPDIYILGFRGHEMFWPVRWLTRGKPLVFDALMSPSAALREENKAGFLGRLLAPLLHRFERGILRRADLVLTDTQQHVAFYVRQFGLPQDKLLAVPVGAVEANASAELPATPATDAPFRVLFYGSMLPLHGIDVIIAAAAKLADLPIRFDFVGGSVRQAQRLHRLCAARGVTRYAHRRWVPLDELVGAEIPRADVCLGGPFGGTPQARRVVTGKASQSLALGKATVIGAIDEASGFIDKDNCLLVPQADADALASALRWCAAHRDALPAIGQRGQMLYRQRLSVQTITQQLCPALQRLLAAHKAQP</sequence>
<comment type="caution">
    <text evidence="4">The sequence shown here is derived from an EMBL/GenBank/DDBJ whole genome shotgun (WGS) entry which is preliminary data.</text>
</comment>
<keyword evidence="2" id="KW-0808">Transferase</keyword>
<dbReference type="PANTHER" id="PTHR12526:SF510">
    <property type="entry name" value="D-INOSITOL 3-PHOSPHATE GLYCOSYLTRANSFERASE"/>
    <property type="match status" value="1"/>
</dbReference>
<keyword evidence="1" id="KW-0328">Glycosyltransferase</keyword>
<evidence type="ECO:0000259" key="3">
    <source>
        <dbReference type="Pfam" id="PF13579"/>
    </source>
</evidence>
<dbReference type="SUPFAM" id="SSF53756">
    <property type="entry name" value="UDP-Glycosyltransferase/glycogen phosphorylase"/>
    <property type="match status" value="1"/>
</dbReference>
<evidence type="ECO:0000256" key="2">
    <source>
        <dbReference type="ARBA" id="ARBA00022679"/>
    </source>
</evidence>
<dbReference type="PANTHER" id="PTHR12526">
    <property type="entry name" value="GLYCOSYLTRANSFERASE"/>
    <property type="match status" value="1"/>
</dbReference>
<organism evidence="4">
    <name type="scientific">mine drainage metagenome</name>
    <dbReference type="NCBI Taxonomy" id="410659"/>
    <lineage>
        <taxon>unclassified sequences</taxon>
        <taxon>metagenomes</taxon>
        <taxon>ecological metagenomes</taxon>
    </lineage>
</organism>
<dbReference type="Pfam" id="PF13692">
    <property type="entry name" value="Glyco_trans_1_4"/>
    <property type="match status" value="1"/>
</dbReference>